<dbReference type="EMBL" id="BPRH01001846">
    <property type="protein sequence ID" value="GJF14944.1"/>
    <property type="molecule type" value="Genomic_DNA"/>
</dbReference>
<evidence type="ECO:0000313" key="1">
    <source>
        <dbReference type="EMBL" id="GJF14944.1"/>
    </source>
</evidence>
<gene>
    <name evidence="1" type="ORF">NGTWS1702_17580</name>
</gene>
<comment type="caution">
    <text evidence="1">The sequence shown here is derived from an EMBL/GenBank/DDBJ whole genome shotgun (WGS) entry which is preliminary data.</text>
</comment>
<protein>
    <recommendedName>
        <fullName evidence="3">Restriction endonuclease</fullName>
    </recommendedName>
</protein>
<name>A0ABQ4VB48_9MYCO</name>
<evidence type="ECO:0000313" key="2">
    <source>
        <dbReference type="Proteomes" id="UP001060504"/>
    </source>
</evidence>
<evidence type="ECO:0008006" key="3">
    <source>
        <dbReference type="Google" id="ProtNLM"/>
    </source>
</evidence>
<organism evidence="1 2">
    <name type="scientific">Mycolicibacterium cyprinidarum</name>
    <dbReference type="NCBI Taxonomy" id="2860311"/>
    <lineage>
        <taxon>Bacteria</taxon>
        <taxon>Bacillati</taxon>
        <taxon>Actinomycetota</taxon>
        <taxon>Actinomycetes</taxon>
        <taxon>Mycobacteriales</taxon>
        <taxon>Mycobacteriaceae</taxon>
        <taxon>Mycolicibacterium</taxon>
    </lineage>
</organism>
<keyword evidence="2" id="KW-1185">Reference proteome</keyword>
<accession>A0ABQ4VB48</accession>
<proteinExistence type="predicted"/>
<dbReference type="Proteomes" id="UP001060504">
    <property type="component" value="Unassembled WGS sequence"/>
</dbReference>
<sequence>MTYVDKQDFLAWAYDDLLTNTTRGVLAEYIVATALGICDTKRVEWDQYDLEMDGVKVEVKSAAYVQSWKQSQLSKIVFGIRPAMGWDARTDTYAPSAQRCADVYVFCLLKGEDRDHINPLDVAQWTFYVLSTSELNREIPGQKTIGLGPLIGLGAHECAYEELKASIHHAAAVNRGH</sequence>
<reference evidence="1 2" key="1">
    <citation type="submission" date="2021-08" db="EMBL/GenBank/DDBJ databases">
        <title>Draft genome sequence of Mycolicibacterium sp. NGTWS1702 strain.</title>
        <authorList>
            <person name="Matsumoto M."/>
            <person name="Tang B.C.C."/>
            <person name="Machida Y."/>
            <person name="Matoyama H."/>
            <person name="Kishihara T."/>
            <person name="Sato S."/>
            <person name="Kondo I."/>
            <person name="Sano M."/>
            <person name="Kato G."/>
        </authorList>
    </citation>
    <scope>NUCLEOTIDE SEQUENCE [LARGE SCALE GENOMIC DNA]</scope>
    <source>
        <strain evidence="1 2">NGTWSNA01</strain>
    </source>
</reference>